<keyword evidence="5 8" id="KW-0472">Membrane</keyword>
<evidence type="ECO:0000256" key="6">
    <source>
        <dbReference type="RuleBase" id="RU003346"/>
    </source>
</evidence>
<reference evidence="11" key="1">
    <citation type="submission" date="2017-01" db="EMBL/GenBank/DDBJ databases">
        <title>Comparative genomics of anhydrobiosis in the tardigrade Hypsibius dujardini.</title>
        <authorList>
            <person name="Yoshida Y."/>
            <person name="Koutsovoulos G."/>
            <person name="Laetsch D."/>
            <person name="Stevens L."/>
            <person name="Kumar S."/>
            <person name="Horikawa D."/>
            <person name="Ishino K."/>
            <person name="Komine S."/>
            <person name="Tomita M."/>
            <person name="Blaxter M."/>
            <person name="Arakawa K."/>
        </authorList>
    </citation>
    <scope>NUCLEOTIDE SEQUENCE [LARGE SCALE GENOMIC DNA]</scope>
    <source>
        <strain evidence="11">Z151</strain>
    </source>
</reference>
<evidence type="ECO:0000256" key="8">
    <source>
        <dbReference type="SAM" id="Phobius"/>
    </source>
</evidence>
<accession>A0A1W0XDT2</accession>
<feature type="transmembrane region" description="Helical" evidence="8">
    <location>
        <begin position="209"/>
        <end position="230"/>
    </location>
</feature>
<dbReference type="AlphaFoldDB" id="A0A1W0XDT2"/>
<dbReference type="PANTHER" id="PTHR23503:SF8">
    <property type="entry name" value="FACILITATED GLUCOSE TRANSPORTER PROTEIN 1"/>
    <property type="match status" value="1"/>
</dbReference>
<keyword evidence="11" id="KW-1185">Reference proteome</keyword>
<gene>
    <name evidence="10" type="ORF">BV898_00564</name>
</gene>
<evidence type="ECO:0000256" key="4">
    <source>
        <dbReference type="ARBA" id="ARBA00022989"/>
    </source>
</evidence>
<name>A0A1W0XDT2_HYPEX</name>
<feature type="transmembrane region" description="Helical" evidence="8">
    <location>
        <begin position="177"/>
        <end position="200"/>
    </location>
</feature>
<comment type="subcellular location">
    <subcellularLocation>
        <location evidence="1">Membrane</location>
        <topology evidence="1">Multi-pass membrane protein</topology>
    </subcellularLocation>
</comment>
<feature type="transmembrane region" description="Helical" evidence="8">
    <location>
        <begin position="269"/>
        <end position="289"/>
    </location>
</feature>
<keyword evidence="2 6" id="KW-0813">Transport</keyword>
<sequence>MKTSAERINSSASSELLRGPSSELLREPSSELLRGPSSELLREPSSELLREPSSELLRGPNGHHHHTTISMEKVPAERLTWQLLLVVFSASFGAWFPIGYTYGVTNPIQNIVLQWIRTVQCERYGVPAVIPDAELSNNTDNGNLVLRAEHPSELWCKLIPEEEESKMLDFNPELNTIWALTGAAIASGAFISLWSTGWWLSHFGSKQTLIYNNCIGLLGAVLTGMCVMVHSYELLIAGRFILGFNIGIAVSVVPLFCTEISPPNLRGTMGTVPGVMLVFGQFFAVVLGLPQLLGTADLWPIISWMRLLPCFVLFITIPFCPESPRYLLLQRKDKVAARKALVWLRGTDDVQAELTVIQKEGDVMSDDNKTVSVVGIFRDPFLRKAMVVCMVAIFSQQLSGIGPVTAYTNAIFLAAGLGKLEALYGTTGLFALQVASVFLSMILLDRAGRRSLLLIGLVGSTVCVFSFLGFSLAGNYGGYQWTTYANLGCVLAFIVVFNLGPAFIPWVLVGEMFSSSSRGAAMTLMSAGCHGVLAINTFLFPILQTFIGDWTFAIFGVCLVLGTTYLYTHLIETKGKQLDQIQTELRQKLR</sequence>
<evidence type="ECO:0000256" key="7">
    <source>
        <dbReference type="SAM" id="MobiDB-lite"/>
    </source>
</evidence>
<dbReference type="InterPro" id="IPR045263">
    <property type="entry name" value="GLUT"/>
</dbReference>
<feature type="compositionally biased region" description="Basic and acidic residues" evidence="7">
    <location>
        <begin position="40"/>
        <end position="53"/>
    </location>
</feature>
<dbReference type="PROSITE" id="PS00217">
    <property type="entry name" value="SUGAR_TRANSPORT_2"/>
    <property type="match status" value="1"/>
</dbReference>
<feature type="compositionally biased region" description="Polar residues" evidence="7">
    <location>
        <begin position="1"/>
        <end position="14"/>
    </location>
</feature>
<feature type="transmembrane region" description="Helical" evidence="8">
    <location>
        <begin position="236"/>
        <end position="257"/>
    </location>
</feature>
<feature type="transmembrane region" description="Helical" evidence="8">
    <location>
        <begin position="484"/>
        <end position="509"/>
    </location>
</feature>
<feature type="transmembrane region" description="Helical" evidence="8">
    <location>
        <begin position="451"/>
        <end position="472"/>
    </location>
</feature>
<feature type="transmembrane region" description="Helical" evidence="8">
    <location>
        <begin position="79"/>
        <end position="98"/>
    </location>
</feature>
<feature type="domain" description="Major facilitator superfamily (MFS) profile" evidence="9">
    <location>
        <begin position="83"/>
        <end position="574"/>
    </location>
</feature>
<feature type="transmembrane region" description="Helical" evidence="8">
    <location>
        <begin position="385"/>
        <end position="402"/>
    </location>
</feature>
<evidence type="ECO:0000313" key="10">
    <source>
        <dbReference type="EMBL" id="OQV25629.1"/>
    </source>
</evidence>
<evidence type="ECO:0000313" key="11">
    <source>
        <dbReference type="Proteomes" id="UP000192578"/>
    </source>
</evidence>
<dbReference type="InterPro" id="IPR005829">
    <property type="entry name" value="Sugar_transporter_CS"/>
</dbReference>
<feature type="transmembrane region" description="Helical" evidence="8">
    <location>
        <begin position="550"/>
        <end position="568"/>
    </location>
</feature>
<organism evidence="10 11">
    <name type="scientific">Hypsibius exemplaris</name>
    <name type="common">Freshwater tardigrade</name>
    <dbReference type="NCBI Taxonomy" id="2072580"/>
    <lineage>
        <taxon>Eukaryota</taxon>
        <taxon>Metazoa</taxon>
        <taxon>Ecdysozoa</taxon>
        <taxon>Tardigrada</taxon>
        <taxon>Eutardigrada</taxon>
        <taxon>Parachela</taxon>
        <taxon>Hypsibioidea</taxon>
        <taxon>Hypsibiidae</taxon>
        <taxon>Hypsibius</taxon>
    </lineage>
</organism>
<feature type="transmembrane region" description="Helical" evidence="8">
    <location>
        <begin position="422"/>
        <end position="444"/>
    </location>
</feature>
<dbReference type="InterPro" id="IPR003663">
    <property type="entry name" value="Sugar/inositol_transpt"/>
</dbReference>
<evidence type="ECO:0000259" key="9">
    <source>
        <dbReference type="PROSITE" id="PS50850"/>
    </source>
</evidence>
<evidence type="ECO:0000256" key="1">
    <source>
        <dbReference type="ARBA" id="ARBA00004141"/>
    </source>
</evidence>
<dbReference type="OrthoDB" id="4540492at2759"/>
<dbReference type="EMBL" id="MTYJ01000002">
    <property type="protein sequence ID" value="OQV25629.1"/>
    <property type="molecule type" value="Genomic_DNA"/>
</dbReference>
<evidence type="ECO:0000256" key="2">
    <source>
        <dbReference type="ARBA" id="ARBA00022448"/>
    </source>
</evidence>
<dbReference type="Proteomes" id="UP000192578">
    <property type="component" value="Unassembled WGS sequence"/>
</dbReference>
<dbReference type="NCBIfam" id="TIGR00879">
    <property type="entry name" value="SP"/>
    <property type="match status" value="1"/>
</dbReference>
<dbReference type="GO" id="GO:0016020">
    <property type="term" value="C:membrane"/>
    <property type="evidence" value="ECO:0007669"/>
    <property type="project" value="UniProtKB-SubCell"/>
</dbReference>
<dbReference type="PRINTS" id="PR00171">
    <property type="entry name" value="SUGRTRNSPORT"/>
</dbReference>
<keyword evidence="4 8" id="KW-1133">Transmembrane helix</keyword>
<evidence type="ECO:0000256" key="5">
    <source>
        <dbReference type="ARBA" id="ARBA00023136"/>
    </source>
</evidence>
<dbReference type="InterPro" id="IPR005828">
    <property type="entry name" value="MFS_sugar_transport-like"/>
</dbReference>
<dbReference type="GO" id="GO:0015149">
    <property type="term" value="F:hexose transmembrane transporter activity"/>
    <property type="evidence" value="ECO:0007669"/>
    <property type="project" value="TreeGrafter"/>
</dbReference>
<comment type="caution">
    <text evidence="10">The sequence shown here is derived from an EMBL/GenBank/DDBJ whole genome shotgun (WGS) entry which is preliminary data.</text>
</comment>
<comment type="similarity">
    <text evidence="6">Belongs to the major facilitator superfamily. Sugar transporter (TC 2.A.1.1) family.</text>
</comment>
<dbReference type="Pfam" id="PF00083">
    <property type="entry name" value="Sugar_tr"/>
    <property type="match status" value="1"/>
</dbReference>
<keyword evidence="3 8" id="KW-0812">Transmembrane</keyword>
<evidence type="ECO:0000256" key="3">
    <source>
        <dbReference type="ARBA" id="ARBA00022692"/>
    </source>
</evidence>
<feature type="region of interest" description="Disordered" evidence="7">
    <location>
        <begin position="1"/>
        <end position="67"/>
    </location>
</feature>
<dbReference type="Gene3D" id="1.20.1250.20">
    <property type="entry name" value="MFS general substrate transporter like domains"/>
    <property type="match status" value="1"/>
</dbReference>
<dbReference type="SUPFAM" id="SSF103473">
    <property type="entry name" value="MFS general substrate transporter"/>
    <property type="match status" value="1"/>
</dbReference>
<feature type="transmembrane region" description="Helical" evidence="8">
    <location>
        <begin position="521"/>
        <end position="544"/>
    </location>
</feature>
<dbReference type="PANTHER" id="PTHR23503">
    <property type="entry name" value="SOLUTE CARRIER FAMILY 2"/>
    <property type="match status" value="1"/>
</dbReference>
<dbReference type="InterPro" id="IPR020846">
    <property type="entry name" value="MFS_dom"/>
</dbReference>
<keyword evidence="10" id="KW-0762">Sugar transport</keyword>
<feature type="transmembrane region" description="Helical" evidence="8">
    <location>
        <begin position="301"/>
        <end position="321"/>
    </location>
</feature>
<dbReference type="PROSITE" id="PS00216">
    <property type="entry name" value="SUGAR_TRANSPORT_1"/>
    <property type="match status" value="1"/>
</dbReference>
<protein>
    <submittedName>
        <fullName evidence="10">Solute carrier family 2, facilitated glucose transporter member 1</fullName>
    </submittedName>
</protein>
<proteinExistence type="inferred from homology"/>
<feature type="compositionally biased region" description="Low complexity" evidence="7">
    <location>
        <begin position="30"/>
        <end position="39"/>
    </location>
</feature>
<dbReference type="PROSITE" id="PS50850">
    <property type="entry name" value="MFS"/>
    <property type="match status" value="1"/>
</dbReference>
<dbReference type="InterPro" id="IPR036259">
    <property type="entry name" value="MFS_trans_sf"/>
</dbReference>